<dbReference type="PANTHER" id="PTHR16740:SF1">
    <property type="entry name" value="CYTOCHROME B5-RELATED PROTEIN-RELATED"/>
    <property type="match status" value="1"/>
</dbReference>
<evidence type="ECO:0000256" key="1">
    <source>
        <dbReference type="ARBA" id="ARBA00022617"/>
    </source>
</evidence>
<keyword evidence="3 4" id="KW-0408">Iron</keyword>
<dbReference type="SMART" id="SM01117">
    <property type="entry name" value="Cyt-b5"/>
    <property type="match status" value="1"/>
</dbReference>
<proteinExistence type="inferred from homology"/>
<accession>A0AAE0CDR8</accession>
<dbReference type="InterPro" id="IPR001199">
    <property type="entry name" value="Cyt_B5-like_heme/steroid-bd"/>
</dbReference>
<dbReference type="Gene3D" id="3.10.120.10">
    <property type="entry name" value="Cytochrome b5-like heme/steroid binding domain"/>
    <property type="match status" value="1"/>
</dbReference>
<evidence type="ECO:0000313" key="7">
    <source>
        <dbReference type="Proteomes" id="UP001190700"/>
    </source>
</evidence>
<dbReference type="InterPro" id="IPR036400">
    <property type="entry name" value="Cyt_B5-like_heme/steroid_sf"/>
</dbReference>
<keyword evidence="1 4" id="KW-0349">Heme</keyword>
<keyword evidence="2 4" id="KW-0479">Metal-binding</keyword>
<comment type="caution">
    <text evidence="6">The sequence shown here is derived from an EMBL/GenBank/DDBJ whole genome shotgun (WGS) entry which is preliminary data.</text>
</comment>
<dbReference type="PROSITE" id="PS50255">
    <property type="entry name" value="CYTOCHROME_B5_2"/>
    <property type="match status" value="1"/>
</dbReference>
<protein>
    <recommendedName>
        <fullName evidence="5">Cytochrome b5 heme-binding domain-containing protein</fullName>
    </recommendedName>
</protein>
<reference evidence="6 7" key="1">
    <citation type="journal article" date="2015" name="Genome Biol. Evol.">
        <title>Comparative Genomics of a Bacterivorous Green Alga Reveals Evolutionary Causalities and Consequences of Phago-Mixotrophic Mode of Nutrition.</title>
        <authorList>
            <person name="Burns J.A."/>
            <person name="Paasch A."/>
            <person name="Narechania A."/>
            <person name="Kim E."/>
        </authorList>
    </citation>
    <scope>NUCLEOTIDE SEQUENCE [LARGE SCALE GENOMIC DNA]</scope>
    <source>
        <strain evidence="6 7">PLY_AMNH</strain>
    </source>
</reference>
<comment type="caution">
    <text evidence="4">Lacks conserved residue(s) required for the propagation of feature annotation.</text>
</comment>
<dbReference type="GO" id="GO:0046872">
    <property type="term" value="F:metal ion binding"/>
    <property type="evidence" value="ECO:0007669"/>
    <property type="project" value="UniProtKB-UniRule"/>
</dbReference>
<evidence type="ECO:0000256" key="4">
    <source>
        <dbReference type="RuleBase" id="RU362121"/>
    </source>
</evidence>
<dbReference type="SUPFAM" id="SSF55856">
    <property type="entry name" value="Cytochrome b5-like heme/steroid binding domain"/>
    <property type="match status" value="1"/>
</dbReference>
<dbReference type="AlphaFoldDB" id="A0AAE0CDR8"/>
<dbReference type="PROSITE" id="PS00191">
    <property type="entry name" value="CYTOCHROME_B5_1"/>
    <property type="match status" value="1"/>
</dbReference>
<dbReference type="Proteomes" id="UP001190700">
    <property type="component" value="Unassembled WGS sequence"/>
</dbReference>
<sequence length="463" mass="53379">MASILEPSALFSQVATDTLYVTALVASVWGVAAAFKKKKTQPDVWKVHGKYYDLTKFLDKHPGGSAFLEIAKNTDITALFESHHVHDADRIRETILPKYEITEPEAMAKGWIPIEGAPEWDFSKGGFFKETQKGVAEALPKSILSKHDWWYDSFILFAAVLSWFAVYNVFFNPSYKAFWYTVTFFSRVTVVSGAGHYYLHSGESWREIFWDFYSPMSSWVWKYEHCISHHIHTSTQYDLQMSGPRQIRKFPGTPNPIRVFLLFGVSPFLTYLKNFGTFVETGAPLKYYLYKVPMFVEFIIAYRAGMVVPYAIFIALAAIYSILFLFCSHQLPEQQLAVSAKLLNEKHLTTAPYIKDNLKVHPRDWGLHQMMTSKDFYVTGNYTFDNFIMIIAHNQVAHHFFPIFNPLHYEVVEEVISKQLKKFNLPHEYIEKRSFVGCVPELVSSLCHHTLEDFHEIFTGAAA</sequence>
<evidence type="ECO:0000256" key="2">
    <source>
        <dbReference type="ARBA" id="ARBA00022723"/>
    </source>
</evidence>
<keyword evidence="4" id="KW-1133">Transmembrane helix</keyword>
<name>A0AAE0CDR8_9CHLO</name>
<keyword evidence="4" id="KW-0472">Membrane</keyword>
<dbReference type="GO" id="GO:0020037">
    <property type="term" value="F:heme binding"/>
    <property type="evidence" value="ECO:0007669"/>
    <property type="project" value="UniProtKB-UniRule"/>
</dbReference>
<feature type="transmembrane region" description="Helical" evidence="4">
    <location>
        <begin position="299"/>
        <end position="326"/>
    </location>
</feature>
<feature type="transmembrane region" description="Helical" evidence="4">
    <location>
        <begin position="177"/>
        <end position="199"/>
    </location>
</feature>
<dbReference type="InterPro" id="IPR018506">
    <property type="entry name" value="Cyt_B5_heme-BS"/>
</dbReference>
<keyword evidence="4" id="KW-0812">Transmembrane</keyword>
<dbReference type="PANTHER" id="PTHR16740">
    <property type="entry name" value="CYTOCHROME B5-RELATED PROTEIN-RELATED"/>
    <property type="match status" value="1"/>
</dbReference>
<evidence type="ECO:0000256" key="3">
    <source>
        <dbReference type="ARBA" id="ARBA00023004"/>
    </source>
</evidence>
<feature type="transmembrane region" description="Helical" evidence="4">
    <location>
        <begin position="259"/>
        <end position="279"/>
    </location>
</feature>
<dbReference type="InterPro" id="IPR053100">
    <property type="entry name" value="Cytochrome_b5-related"/>
</dbReference>
<feature type="transmembrane region" description="Helical" evidence="4">
    <location>
        <begin position="149"/>
        <end position="171"/>
    </location>
</feature>
<gene>
    <name evidence="6" type="ORF">CYMTET_38337</name>
</gene>
<dbReference type="EMBL" id="LGRX02025461">
    <property type="protein sequence ID" value="KAK3252359.1"/>
    <property type="molecule type" value="Genomic_DNA"/>
</dbReference>
<dbReference type="Pfam" id="PF00173">
    <property type="entry name" value="Cyt-b5"/>
    <property type="match status" value="1"/>
</dbReference>
<evidence type="ECO:0000259" key="5">
    <source>
        <dbReference type="PROSITE" id="PS50255"/>
    </source>
</evidence>
<feature type="domain" description="Cytochrome b5 heme-binding" evidence="5">
    <location>
        <begin position="47"/>
        <end position="105"/>
    </location>
</feature>
<keyword evidence="7" id="KW-1185">Reference proteome</keyword>
<organism evidence="6 7">
    <name type="scientific">Cymbomonas tetramitiformis</name>
    <dbReference type="NCBI Taxonomy" id="36881"/>
    <lineage>
        <taxon>Eukaryota</taxon>
        <taxon>Viridiplantae</taxon>
        <taxon>Chlorophyta</taxon>
        <taxon>Pyramimonadophyceae</taxon>
        <taxon>Pyramimonadales</taxon>
        <taxon>Pyramimonadaceae</taxon>
        <taxon>Cymbomonas</taxon>
    </lineage>
</organism>
<evidence type="ECO:0000313" key="6">
    <source>
        <dbReference type="EMBL" id="KAK3252359.1"/>
    </source>
</evidence>
<comment type="similarity">
    <text evidence="4">Belongs to the cytochrome b5 family.</text>
</comment>